<sequence length="749" mass="80330">MNSFKLKGTLRSKRLALLVASAAIIGILGTTKVYASPTVDRYGGMDRYETSARVCDAGWSTNTDYAVLVNGDDYHDALSAAPLAKKYNAPILLTNTEVINPYTSSELIRLNVKNVFIVGGKGVVSQSIEDSLVAKGMKVVRVGGKDRYETALQVAAKIGKTSEVALVNGNDFRDGMTIASIAALKGMPIILTDGEHMPASVKKYLGNTAKMAQIYVIGDGNTISDNVISGLSNVKRIGSGGNAYARNVSIIQAFQNEVNTGTLYVASAKNFPDSLSASALAPKTSSPVLFVDSPMDEATSNFLKTHIVNNLKILGGTGSVSYDSETSVENMTLGVSGIDNIADTIWQGEKYTPRATMVITATDGTKKEVAIDWNLSQVNTANPGTYTFTGKLRGTDTTVYATLTVKPLPYKIDDLTQTAVSRTSFGLPTTVSAQMTDGTTTDVPVLWDYGTQSGNKPGVYVFYGTVDKYSKKVKLTLTTIDNGTGKTIKTINNIKATVTTKSSYVFPTTVSAIMTDGSTQSLSVTWANEIKYSTGVYTYEGTVSGYSKKVGLMLIVTGEGGKDPNDPNYPTNPNDPNVMDLGELEPIMQDEKYPTTVKDPTTGKQVSVTWTDAVSIDSTFLDNQYLDDCRVAKFTLNGTISGNKKVKATIGIIPKIITLNVDGKTSNVPAVSINIKKSYYPNGVFNMSELSTRINAVINGPNGIREAKNVHVLLWDPPVVDISDASTYYVTATIEHYSTPVTVTIKIEN</sequence>
<gene>
    <name evidence="2" type="primary">lytC_7</name>
    <name evidence="2" type="ORF">CLRAG_13310</name>
</gene>
<dbReference type="Proteomes" id="UP000093954">
    <property type="component" value="Unassembled WGS sequence"/>
</dbReference>
<dbReference type="InterPro" id="IPR051922">
    <property type="entry name" value="Bact_Sporulation_Assoc"/>
</dbReference>
<dbReference type="Gene3D" id="3.40.50.12090">
    <property type="match status" value="1"/>
</dbReference>
<dbReference type="PANTHER" id="PTHR30032">
    <property type="entry name" value="N-ACETYLMURAMOYL-L-ALANINE AMIDASE-RELATED"/>
    <property type="match status" value="1"/>
</dbReference>
<dbReference type="InterPro" id="IPR011081">
    <property type="entry name" value="Big_4"/>
</dbReference>
<dbReference type="PATRIC" id="fig|1353534.3.peg.1351"/>
<dbReference type="Pfam" id="PF04122">
    <property type="entry name" value="CW_binding_2"/>
    <property type="match status" value="3"/>
</dbReference>
<dbReference type="GO" id="GO:0008745">
    <property type="term" value="F:N-acetylmuramoyl-L-alanine amidase activity"/>
    <property type="evidence" value="ECO:0007669"/>
    <property type="project" value="UniProtKB-EC"/>
</dbReference>
<dbReference type="InterPro" id="IPR007253">
    <property type="entry name" value="Cell_wall-bd_2"/>
</dbReference>
<keyword evidence="3" id="KW-1185">Reference proteome</keyword>
<dbReference type="RefSeq" id="WP_065077653.1">
    <property type="nucleotide sequence ID" value="NZ_LROS01000011.1"/>
</dbReference>
<name>A0A1A6AY87_9CLOT</name>
<comment type="caution">
    <text evidence="2">The sequence shown here is derived from an EMBL/GenBank/DDBJ whole genome shotgun (WGS) entry which is preliminary data.</text>
</comment>
<feature type="domain" description="Bacterial Ig-like" evidence="1">
    <location>
        <begin position="412"/>
        <end position="469"/>
    </location>
</feature>
<dbReference type="AlphaFoldDB" id="A0A1A6AY87"/>
<dbReference type="EMBL" id="LROS01000011">
    <property type="protein sequence ID" value="OBR94993.1"/>
    <property type="molecule type" value="Genomic_DNA"/>
</dbReference>
<dbReference type="EC" id="3.5.1.28" evidence="2"/>
<feature type="domain" description="Bacterial Ig-like" evidence="1">
    <location>
        <begin position="491"/>
        <end position="546"/>
    </location>
</feature>
<evidence type="ECO:0000259" key="1">
    <source>
        <dbReference type="Pfam" id="PF07532"/>
    </source>
</evidence>
<reference evidence="2 3" key="1">
    <citation type="journal article" date="2012" name="Front. Microbiol.">
        <title>Draft Genome Sequence of the Virulent Strain 01-B526 of the Fish Pathogen Aeromonas salmonicida.</title>
        <authorList>
            <person name="Charette S.J."/>
            <person name="Brochu F."/>
            <person name="Boyle B."/>
            <person name="Filion G."/>
            <person name="Tanaka K.H."/>
            <person name="Derome N."/>
        </authorList>
    </citation>
    <scope>NUCLEOTIDE SEQUENCE [LARGE SCALE GENOMIC DNA]</scope>
    <source>
        <strain evidence="2 3">P11</strain>
    </source>
</reference>
<accession>A0A1A6AY87</accession>
<protein>
    <submittedName>
        <fullName evidence="2">N-acetylmuramoyl-L-alanine amidase LytC</fullName>
        <ecNumber evidence="2">3.5.1.28</ecNumber>
    </submittedName>
</protein>
<evidence type="ECO:0000313" key="2">
    <source>
        <dbReference type="EMBL" id="OBR94993.1"/>
    </source>
</evidence>
<keyword evidence="2" id="KW-0378">Hydrolase</keyword>
<organism evidence="2 3">
    <name type="scientific">Clostridium ragsdalei P11</name>
    <dbReference type="NCBI Taxonomy" id="1353534"/>
    <lineage>
        <taxon>Bacteria</taxon>
        <taxon>Bacillati</taxon>
        <taxon>Bacillota</taxon>
        <taxon>Clostridia</taxon>
        <taxon>Eubacteriales</taxon>
        <taxon>Clostridiaceae</taxon>
        <taxon>Clostridium</taxon>
    </lineage>
</organism>
<proteinExistence type="predicted"/>
<feature type="domain" description="Bacterial Ig-like" evidence="1">
    <location>
        <begin position="338"/>
        <end position="394"/>
    </location>
</feature>
<evidence type="ECO:0000313" key="3">
    <source>
        <dbReference type="Proteomes" id="UP000093954"/>
    </source>
</evidence>
<dbReference type="Pfam" id="PF07532">
    <property type="entry name" value="Big_4"/>
    <property type="match status" value="3"/>
</dbReference>
<dbReference type="PANTHER" id="PTHR30032:SF8">
    <property type="entry name" value="GERMINATION-SPECIFIC N-ACETYLMURAMOYL-L-ALANINE AMIDASE"/>
    <property type="match status" value="1"/>
</dbReference>